<evidence type="ECO:0000313" key="4">
    <source>
        <dbReference type="Proteomes" id="UP000812966"/>
    </source>
</evidence>
<name>A0A8K0NN15_9TREE</name>
<evidence type="ECO:0000256" key="1">
    <source>
        <dbReference type="SAM" id="Phobius"/>
    </source>
</evidence>
<dbReference type="EMBL" id="JABELV010000148">
    <property type="protein sequence ID" value="KAG7529487.1"/>
    <property type="molecule type" value="Genomic_DNA"/>
</dbReference>
<dbReference type="Proteomes" id="UP000812966">
    <property type="component" value="Unassembled WGS sequence"/>
</dbReference>
<organism evidence="3 4">
    <name type="scientific">Filobasidium floriforme</name>
    <dbReference type="NCBI Taxonomy" id="5210"/>
    <lineage>
        <taxon>Eukaryota</taxon>
        <taxon>Fungi</taxon>
        <taxon>Dikarya</taxon>
        <taxon>Basidiomycota</taxon>
        <taxon>Agaricomycotina</taxon>
        <taxon>Tremellomycetes</taxon>
        <taxon>Filobasidiales</taxon>
        <taxon>Filobasidiaceae</taxon>
        <taxon>Filobasidium</taxon>
    </lineage>
</organism>
<gene>
    <name evidence="3" type="ORF">FFLO_05629</name>
</gene>
<feature type="signal peptide" evidence="2">
    <location>
        <begin position="1"/>
        <end position="23"/>
    </location>
</feature>
<keyword evidence="1" id="KW-1133">Transmembrane helix</keyword>
<keyword evidence="1" id="KW-0812">Transmembrane</keyword>
<proteinExistence type="predicted"/>
<feature type="chain" id="PRO_5035436388" evidence="2">
    <location>
        <begin position="24"/>
        <end position="352"/>
    </location>
</feature>
<reference evidence="3" key="1">
    <citation type="submission" date="2020-04" db="EMBL/GenBank/DDBJ databases">
        <title>Analysis of mating type loci in Filobasidium floriforme.</title>
        <authorList>
            <person name="Nowrousian M."/>
        </authorList>
    </citation>
    <scope>NUCLEOTIDE SEQUENCE</scope>
    <source>
        <strain evidence="3">CBS 6242</strain>
    </source>
</reference>
<keyword evidence="1" id="KW-0472">Membrane</keyword>
<comment type="caution">
    <text evidence="3">The sequence shown here is derived from an EMBL/GenBank/DDBJ whole genome shotgun (WGS) entry which is preliminary data.</text>
</comment>
<protein>
    <submittedName>
        <fullName evidence="3">Uncharacterized protein</fullName>
    </submittedName>
</protein>
<evidence type="ECO:0000313" key="3">
    <source>
        <dbReference type="EMBL" id="KAG7529487.1"/>
    </source>
</evidence>
<accession>A0A8K0NN15</accession>
<keyword evidence="2" id="KW-0732">Signal</keyword>
<evidence type="ECO:0000256" key="2">
    <source>
        <dbReference type="SAM" id="SignalP"/>
    </source>
</evidence>
<feature type="transmembrane region" description="Helical" evidence="1">
    <location>
        <begin position="227"/>
        <end position="249"/>
    </location>
</feature>
<keyword evidence="4" id="KW-1185">Reference proteome</keyword>
<dbReference type="Gene3D" id="2.60.120.260">
    <property type="entry name" value="Galactose-binding domain-like"/>
    <property type="match status" value="1"/>
</dbReference>
<dbReference type="AlphaFoldDB" id="A0A8K0NN15"/>
<sequence>MTVLKSLCCLFAFTSLFSARANAAVIVDDSQWNTDALQLSDGWNMARPTQIEMLNETEVERMQEFGLQNFFNSSISWTRTERAWNIITFRGSTIEIFGVRSPESGLLTVEIDEEEVVSINAYSDRFITNSTIFKTADLEAETTHSLRLINGNGLMYFDYAVVGNQPVSSTTSSKPSPTGLIVASGVETSRKSTTSVTPGEAMMNMGLDPAKVALLAVTPHFEWNWRVYFTIAFTAFMAIVAIILILMQYRKDQKMKSRISRSFFNSAPVAVQKIKGFKPNRKSALGKPRTYPTDLEAGDIVRRPLQSDPSPMRARSASLDSISGMPRAARQITLAEALKEERSAGSHTGQAL</sequence>